<accession>A0A2H0V0V3</accession>
<sequence>MMYIRKYQPADVLDIQRIYQVCFSGPPWNQEVTAEEAELRWQEHSSKEGFTCFVAVHDHQIVGAAWFNVISRNELTKERGHALANFATSINLTPKFIWIRETIVDPAFQGQGIASRLKEKVVQEVKEHFVPPIMLLTRMRDDNTNIVHINEKLGFKRTGIKVKSKATPDLLHEYWHLVLNKC</sequence>
<reference evidence="3" key="1">
    <citation type="submission" date="2017-09" db="EMBL/GenBank/DDBJ databases">
        <title>Depth-based differentiation of microbial function through sediment-hosted aquifers and enrichment of novel symbionts in the deep terrestrial subsurface.</title>
        <authorList>
            <person name="Probst A.J."/>
            <person name="Ladd B."/>
            <person name="Jarett J.K."/>
            <person name="Geller-Mcgrath D.E."/>
            <person name="Sieber C.M.K."/>
            <person name="Emerson J.B."/>
            <person name="Anantharaman K."/>
            <person name="Thomas B.C."/>
            <person name="Malmstrom R."/>
            <person name="Stieglmeier M."/>
            <person name="Klingl A."/>
            <person name="Woyke T."/>
            <person name="Ryan C.M."/>
            <person name="Banfield J.F."/>
        </authorList>
    </citation>
    <scope>NUCLEOTIDE SEQUENCE [LARGE SCALE GENOMIC DNA]</scope>
</reference>
<proteinExistence type="predicted"/>
<dbReference type="Proteomes" id="UP000228510">
    <property type="component" value="Unassembled WGS sequence"/>
</dbReference>
<evidence type="ECO:0000313" key="2">
    <source>
        <dbReference type="EMBL" id="PIR92713.1"/>
    </source>
</evidence>
<dbReference type="Pfam" id="PF00583">
    <property type="entry name" value="Acetyltransf_1"/>
    <property type="match status" value="1"/>
</dbReference>
<gene>
    <name evidence="2" type="ORF">COU01_00370</name>
</gene>
<dbReference type="Gene3D" id="3.40.630.30">
    <property type="match status" value="1"/>
</dbReference>
<dbReference type="CDD" id="cd04301">
    <property type="entry name" value="NAT_SF"/>
    <property type="match status" value="1"/>
</dbReference>
<evidence type="ECO:0000259" key="1">
    <source>
        <dbReference type="PROSITE" id="PS51186"/>
    </source>
</evidence>
<protein>
    <recommendedName>
        <fullName evidence="1">N-acetyltransferase domain-containing protein</fullName>
    </recommendedName>
</protein>
<evidence type="ECO:0000313" key="3">
    <source>
        <dbReference type="Proteomes" id="UP000228510"/>
    </source>
</evidence>
<dbReference type="EMBL" id="PFAT01000003">
    <property type="protein sequence ID" value="PIR92713.1"/>
    <property type="molecule type" value="Genomic_DNA"/>
</dbReference>
<dbReference type="InterPro" id="IPR050276">
    <property type="entry name" value="MshD_Acetyltransferase"/>
</dbReference>
<comment type="caution">
    <text evidence="2">The sequence shown here is derived from an EMBL/GenBank/DDBJ whole genome shotgun (WGS) entry which is preliminary data.</text>
</comment>
<dbReference type="InterPro" id="IPR000182">
    <property type="entry name" value="GNAT_dom"/>
</dbReference>
<dbReference type="AlphaFoldDB" id="A0A2H0V0V3"/>
<dbReference type="PROSITE" id="PS51186">
    <property type="entry name" value="GNAT"/>
    <property type="match status" value="1"/>
</dbReference>
<dbReference type="PANTHER" id="PTHR43617">
    <property type="entry name" value="L-AMINO ACID N-ACETYLTRANSFERASE"/>
    <property type="match status" value="1"/>
</dbReference>
<dbReference type="GO" id="GO:0016747">
    <property type="term" value="F:acyltransferase activity, transferring groups other than amino-acyl groups"/>
    <property type="evidence" value="ECO:0007669"/>
    <property type="project" value="InterPro"/>
</dbReference>
<feature type="domain" description="N-acetyltransferase" evidence="1">
    <location>
        <begin position="2"/>
        <end position="180"/>
    </location>
</feature>
<dbReference type="SUPFAM" id="SSF55729">
    <property type="entry name" value="Acyl-CoA N-acyltransferases (Nat)"/>
    <property type="match status" value="1"/>
</dbReference>
<name>A0A2H0V0V3_9BACT</name>
<organism evidence="2 3">
    <name type="scientific">Candidatus Falkowbacteria bacterium CG10_big_fil_rev_8_21_14_0_10_44_15</name>
    <dbReference type="NCBI Taxonomy" id="1974569"/>
    <lineage>
        <taxon>Bacteria</taxon>
        <taxon>Candidatus Falkowiibacteriota</taxon>
    </lineage>
</organism>
<dbReference type="InterPro" id="IPR016181">
    <property type="entry name" value="Acyl_CoA_acyltransferase"/>
</dbReference>